<dbReference type="PANTHER" id="PTHR33069:SF3">
    <property type="entry name" value="DYNEIN HEAVY CHAIN TAIL DOMAIN-CONTAINING PROTEIN"/>
    <property type="match status" value="1"/>
</dbReference>
<evidence type="ECO:0000313" key="3">
    <source>
        <dbReference type="Proteomes" id="UP000054564"/>
    </source>
</evidence>
<dbReference type="EMBL" id="AJIL01000056">
    <property type="protein sequence ID" value="KNE98458.1"/>
    <property type="molecule type" value="Genomic_DNA"/>
</dbReference>
<proteinExistence type="predicted"/>
<gene>
    <name evidence="2" type="ORF">PSTG_08197</name>
</gene>
<keyword evidence="3" id="KW-1185">Reference proteome</keyword>
<dbReference type="Proteomes" id="UP000054564">
    <property type="component" value="Unassembled WGS sequence"/>
</dbReference>
<sequence>MAVPTKPVPPPIETSDTGKSIHQQRDLILAGFEGLSTKHDLRTHEWPEYFSINQTVPLSQASWKSDLNRLESSLLPFLGQQLDSLYEILAKTSLNLRKDKGPKLQLILELQTEVDHTLYQIFSYATILRAQQPFSLAKSEDHYSKDLKEFRLTKLFYKLHHLMHEVCGLFRCYFFVVAELKLSRKQYRIQSRKSNSKGNARMLAGMVSPTIGRTIDYLKGHELTIIQEEWTMSTRENDDAINKIIKLINNTCANSEENDDQSSEIEGILSEPFIQLARSVIPVIKLSSLFYRKLARTGLSKNIYSQPYTEMSSDQLSRLSVSVEIMSREVGGLFTILNRAEEEDEADTAEALTDQVEALRDLFQSNISLVTLYVLPLIIPKADDPLSQNLKAWLVTWNNQFHYATGNLISATQSYALAS</sequence>
<evidence type="ECO:0000256" key="1">
    <source>
        <dbReference type="SAM" id="MobiDB-lite"/>
    </source>
</evidence>
<dbReference type="OrthoDB" id="2500875at2759"/>
<protein>
    <submittedName>
        <fullName evidence="2">Uncharacterized protein</fullName>
    </submittedName>
</protein>
<accession>A0A0L0VGU7</accession>
<name>A0A0L0VGU7_9BASI</name>
<dbReference type="PANTHER" id="PTHR33069">
    <property type="entry name" value="CHROMOSOME 7, WHOLE GENOME SHOTGUN SEQUENCE-RELATED"/>
    <property type="match status" value="1"/>
</dbReference>
<feature type="region of interest" description="Disordered" evidence="1">
    <location>
        <begin position="1"/>
        <end position="20"/>
    </location>
</feature>
<organism evidence="2 3">
    <name type="scientific">Puccinia striiformis f. sp. tritici PST-78</name>
    <dbReference type="NCBI Taxonomy" id="1165861"/>
    <lineage>
        <taxon>Eukaryota</taxon>
        <taxon>Fungi</taxon>
        <taxon>Dikarya</taxon>
        <taxon>Basidiomycota</taxon>
        <taxon>Pucciniomycotina</taxon>
        <taxon>Pucciniomycetes</taxon>
        <taxon>Pucciniales</taxon>
        <taxon>Pucciniaceae</taxon>
        <taxon>Puccinia</taxon>
    </lineage>
</organism>
<reference evidence="3" key="1">
    <citation type="submission" date="2014-03" db="EMBL/GenBank/DDBJ databases">
        <title>The Genome Sequence of Puccinia striiformis f. sp. tritici PST-78.</title>
        <authorList>
            <consortium name="The Broad Institute Genome Sequencing Platform"/>
            <person name="Cuomo C."/>
            <person name="Hulbert S."/>
            <person name="Chen X."/>
            <person name="Walker B."/>
            <person name="Young S.K."/>
            <person name="Zeng Q."/>
            <person name="Gargeya S."/>
            <person name="Fitzgerald M."/>
            <person name="Haas B."/>
            <person name="Abouelleil A."/>
            <person name="Alvarado L."/>
            <person name="Arachchi H.M."/>
            <person name="Berlin A.M."/>
            <person name="Chapman S.B."/>
            <person name="Goldberg J."/>
            <person name="Griggs A."/>
            <person name="Gujja S."/>
            <person name="Hansen M."/>
            <person name="Howarth C."/>
            <person name="Imamovic A."/>
            <person name="Larimer J."/>
            <person name="McCowan C."/>
            <person name="Montmayeur A."/>
            <person name="Murphy C."/>
            <person name="Neiman D."/>
            <person name="Pearson M."/>
            <person name="Priest M."/>
            <person name="Roberts A."/>
            <person name="Saif S."/>
            <person name="Shea T."/>
            <person name="Sisk P."/>
            <person name="Sykes S."/>
            <person name="Wortman J."/>
            <person name="Nusbaum C."/>
            <person name="Birren B."/>
        </authorList>
    </citation>
    <scope>NUCLEOTIDE SEQUENCE [LARGE SCALE GENOMIC DNA]</scope>
    <source>
        <strain evidence="3">race PST-78</strain>
    </source>
</reference>
<comment type="caution">
    <text evidence="2">The sequence shown here is derived from an EMBL/GenBank/DDBJ whole genome shotgun (WGS) entry which is preliminary data.</text>
</comment>
<feature type="compositionally biased region" description="Pro residues" evidence="1">
    <location>
        <begin position="1"/>
        <end position="12"/>
    </location>
</feature>
<evidence type="ECO:0000313" key="2">
    <source>
        <dbReference type="EMBL" id="KNE98458.1"/>
    </source>
</evidence>
<dbReference type="AlphaFoldDB" id="A0A0L0VGU7"/>